<gene>
    <name evidence="2" type="ORF">AMECASPLE_035699</name>
</gene>
<comment type="caution">
    <text evidence="2">The sequence shown here is derived from an EMBL/GenBank/DDBJ whole genome shotgun (WGS) entry which is preliminary data.</text>
</comment>
<evidence type="ECO:0000313" key="3">
    <source>
        <dbReference type="Proteomes" id="UP001469553"/>
    </source>
</evidence>
<evidence type="ECO:0000313" key="2">
    <source>
        <dbReference type="EMBL" id="MEQ2293645.1"/>
    </source>
</evidence>
<accession>A0ABV0YJL1</accession>
<dbReference type="EMBL" id="JAHRIP010033610">
    <property type="protein sequence ID" value="MEQ2293645.1"/>
    <property type="molecule type" value="Genomic_DNA"/>
</dbReference>
<proteinExistence type="predicted"/>
<dbReference type="InterPro" id="IPR035983">
    <property type="entry name" value="Hect_E3_ubiquitin_ligase"/>
</dbReference>
<sequence length="226" mass="25535">MEVQLHGSFLQFFALAWLEVQMWLALLKDVTDADLHEKLKKVSESSTLEELLRATDPLLDYMTNAGCVRPLTTISDRDLLRGLLMFHVVHWVQGPFQRFEEGLKTLGVLDAVKQHPDSFRSLFCHEPQRLTADMMDDLFPPRLAPKGSNQRRAEDAVISLWRDYLQDAEDEEGSSKLQNILVFATGANEIPPVSFSPAPSIEFIHEGSEESSSKQMFPMANTCITA</sequence>
<dbReference type="SUPFAM" id="SSF56204">
    <property type="entry name" value="Hect, E3 ligase catalytic domain"/>
    <property type="match status" value="1"/>
</dbReference>
<evidence type="ECO:0000256" key="1">
    <source>
        <dbReference type="SAM" id="SignalP"/>
    </source>
</evidence>
<dbReference type="Proteomes" id="UP001469553">
    <property type="component" value="Unassembled WGS sequence"/>
</dbReference>
<keyword evidence="3" id="KW-1185">Reference proteome</keyword>
<name>A0ABV0YJL1_9TELE</name>
<feature type="chain" id="PRO_5047536445" evidence="1">
    <location>
        <begin position="34"/>
        <end position="226"/>
    </location>
</feature>
<reference evidence="2 3" key="1">
    <citation type="submission" date="2021-06" db="EMBL/GenBank/DDBJ databases">
        <authorList>
            <person name="Palmer J.M."/>
        </authorList>
    </citation>
    <scope>NUCLEOTIDE SEQUENCE [LARGE SCALE GENOMIC DNA]</scope>
    <source>
        <strain evidence="2 3">AS_MEX2019</strain>
        <tissue evidence="2">Muscle</tissue>
    </source>
</reference>
<keyword evidence="1" id="KW-0732">Signal</keyword>
<feature type="signal peptide" evidence="1">
    <location>
        <begin position="1"/>
        <end position="33"/>
    </location>
</feature>
<organism evidence="2 3">
    <name type="scientific">Ameca splendens</name>
    <dbReference type="NCBI Taxonomy" id="208324"/>
    <lineage>
        <taxon>Eukaryota</taxon>
        <taxon>Metazoa</taxon>
        <taxon>Chordata</taxon>
        <taxon>Craniata</taxon>
        <taxon>Vertebrata</taxon>
        <taxon>Euteleostomi</taxon>
        <taxon>Actinopterygii</taxon>
        <taxon>Neopterygii</taxon>
        <taxon>Teleostei</taxon>
        <taxon>Neoteleostei</taxon>
        <taxon>Acanthomorphata</taxon>
        <taxon>Ovalentaria</taxon>
        <taxon>Atherinomorphae</taxon>
        <taxon>Cyprinodontiformes</taxon>
        <taxon>Goodeidae</taxon>
        <taxon>Ameca</taxon>
    </lineage>
</organism>
<dbReference type="Gene3D" id="3.30.2410.10">
    <property type="entry name" value="Hect, E3 ligase catalytic domain"/>
    <property type="match status" value="1"/>
</dbReference>
<protein>
    <submittedName>
        <fullName evidence="2">Uncharacterized protein</fullName>
    </submittedName>
</protein>